<accession>S6ABG0</accession>
<evidence type="ECO:0000259" key="4">
    <source>
        <dbReference type="Pfam" id="PF25973"/>
    </source>
</evidence>
<dbReference type="PANTHER" id="PTHR30469:SF15">
    <property type="entry name" value="HLYD FAMILY OF SECRETION PROTEINS"/>
    <property type="match status" value="1"/>
</dbReference>
<dbReference type="OrthoDB" id="8559642at2"/>
<sequence>MTKWIVAGMLLAVASAAGAESFPATLQWSQRVELSPRVSGIVREVGVNAGDRVQKGRSLLSLDAAPYLARVAESRATVTSFKEETAEAQRDLVRTQELYDRTVISTTELDQARLRQARAKAQLDGAQARLARERQDLTDSALRAPFDAVVVARLVEPGQNVAVGLQPQPLLVLAKAGEMVARFKVSADRIGSLKTGQAVTVAVGRQDYPATLKNLGLEPVKDKDGAVYEVDAVFAVKELLRAGVAAVVKLPE</sequence>
<name>S6ABG0_SULDS</name>
<evidence type="ECO:0000313" key="5">
    <source>
        <dbReference type="EMBL" id="BAN34673.1"/>
    </source>
</evidence>
<dbReference type="GO" id="GO:0015562">
    <property type="term" value="F:efflux transmembrane transporter activity"/>
    <property type="evidence" value="ECO:0007669"/>
    <property type="project" value="TreeGrafter"/>
</dbReference>
<dbReference type="AlphaFoldDB" id="S6ABG0"/>
<dbReference type="NCBIfam" id="TIGR01730">
    <property type="entry name" value="RND_mfp"/>
    <property type="match status" value="1"/>
</dbReference>
<dbReference type="PANTHER" id="PTHR30469">
    <property type="entry name" value="MULTIDRUG RESISTANCE PROTEIN MDTA"/>
    <property type="match status" value="1"/>
</dbReference>
<evidence type="ECO:0000313" key="6">
    <source>
        <dbReference type="Proteomes" id="UP000015559"/>
    </source>
</evidence>
<evidence type="ECO:0000256" key="1">
    <source>
        <dbReference type="ARBA" id="ARBA00009477"/>
    </source>
</evidence>
<dbReference type="SUPFAM" id="SSF111369">
    <property type="entry name" value="HlyD-like secretion proteins"/>
    <property type="match status" value="1"/>
</dbReference>
<gene>
    <name evidence="5" type="ORF">SCD_n00832</name>
</gene>
<dbReference type="HOGENOM" id="CLU_092080_0_0_4"/>
<dbReference type="STRING" id="1163617.SCD_n00832"/>
<evidence type="ECO:0000256" key="3">
    <source>
        <dbReference type="SAM" id="SignalP"/>
    </source>
</evidence>
<feature type="chain" id="PRO_5004535956" evidence="3">
    <location>
        <begin position="20"/>
        <end position="252"/>
    </location>
</feature>
<dbReference type="Pfam" id="PF25973">
    <property type="entry name" value="BSH_CzcB"/>
    <property type="match status" value="1"/>
</dbReference>
<organism evidence="5 6">
    <name type="scientific">Sulfuricella denitrificans (strain DSM 22764 / NBRC 105220 / skB26)</name>
    <dbReference type="NCBI Taxonomy" id="1163617"/>
    <lineage>
        <taxon>Bacteria</taxon>
        <taxon>Pseudomonadati</taxon>
        <taxon>Pseudomonadota</taxon>
        <taxon>Betaproteobacteria</taxon>
        <taxon>Nitrosomonadales</taxon>
        <taxon>Sulfuricellaceae</taxon>
        <taxon>Sulfuricella</taxon>
    </lineage>
</organism>
<dbReference type="Proteomes" id="UP000015559">
    <property type="component" value="Chromosome"/>
</dbReference>
<dbReference type="InterPro" id="IPR006143">
    <property type="entry name" value="RND_pump_MFP"/>
</dbReference>
<dbReference type="RefSeq" id="WP_009206380.1">
    <property type="nucleotide sequence ID" value="NC_022357.1"/>
</dbReference>
<evidence type="ECO:0000256" key="2">
    <source>
        <dbReference type="SAM" id="Coils"/>
    </source>
</evidence>
<keyword evidence="6" id="KW-1185">Reference proteome</keyword>
<dbReference type="Gene3D" id="2.40.50.100">
    <property type="match status" value="1"/>
</dbReference>
<dbReference type="InterPro" id="IPR058647">
    <property type="entry name" value="BSH_CzcB-like"/>
</dbReference>
<keyword evidence="3" id="KW-0732">Signal</keyword>
<dbReference type="Gene3D" id="2.40.30.170">
    <property type="match status" value="1"/>
</dbReference>
<protein>
    <submittedName>
        <fullName evidence="5">Secretion protein HlyD family protein</fullName>
    </submittedName>
</protein>
<dbReference type="eggNOG" id="COG0845">
    <property type="taxonomic scope" value="Bacteria"/>
</dbReference>
<feature type="signal peptide" evidence="3">
    <location>
        <begin position="1"/>
        <end position="19"/>
    </location>
</feature>
<comment type="similarity">
    <text evidence="1">Belongs to the membrane fusion protein (MFP) (TC 8.A.1) family.</text>
</comment>
<keyword evidence="2" id="KW-0175">Coiled coil</keyword>
<dbReference type="GO" id="GO:1990281">
    <property type="term" value="C:efflux pump complex"/>
    <property type="evidence" value="ECO:0007669"/>
    <property type="project" value="TreeGrafter"/>
</dbReference>
<dbReference type="EMBL" id="AP013066">
    <property type="protein sequence ID" value="BAN34673.1"/>
    <property type="molecule type" value="Genomic_DNA"/>
</dbReference>
<reference evidence="5 6" key="1">
    <citation type="journal article" date="2012" name="Appl. Environ. Microbiol.">
        <title>Draft genome sequence of a psychrotolerant sulfur-oxidizing bacterium, Sulfuricella denitrificans skB26, and proteomic insights into cold adaptation.</title>
        <authorList>
            <person name="Watanabe T."/>
            <person name="Kojima H."/>
            <person name="Fukui M."/>
        </authorList>
    </citation>
    <scope>NUCLEOTIDE SEQUENCE [LARGE SCALE GENOMIC DNA]</scope>
    <source>
        <strain evidence="6">skB26</strain>
    </source>
</reference>
<dbReference type="Gene3D" id="1.10.287.470">
    <property type="entry name" value="Helix hairpin bin"/>
    <property type="match status" value="1"/>
</dbReference>
<dbReference type="KEGG" id="sdr:SCD_n00832"/>
<feature type="domain" description="CzcB-like barrel-sandwich hybrid" evidence="4">
    <location>
        <begin position="32"/>
        <end position="162"/>
    </location>
</feature>
<feature type="coiled-coil region" evidence="2">
    <location>
        <begin position="109"/>
        <end position="136"/>
    </location>
</feature>
<proteinExistence type="inferred from homology"/>